<dbReference type="EMBL" id="CAJNOJ010000571">
    <property type="protein sequence ID" value="CAF1487554.1"/>
    <property type="molecule type" value="Genomic_DNA"/>
</dbReference>
<gene>
    <name evidence="6" type="ORF">EDS130_LOCUS41813</name>
    <name evidence="5" type="ORF">XAT740_LOCUS17053</name>
</gene>
<accession>A0A815S8F6</accession>
<dbReference type="PANTHER" id="PTHR19303">
    <property type="entry name" value="TRANSPOSON"/>
    <property type="match status" value="1"/>
</dbReference>
<name>A0A815S8F6_ADIRI</name>
<dbReference type="InterPro" id="IPR006600">
    <property type="entry name" value="HTH_CenpB_DNA-bd_dom"/>
</dbReference>
<keyword evidence="7" id="KW-1185">Reference proteome</keyword>
<evidence type="ECO:0000313" key="7">
    <source>
        <dbReference type="Proteomes" id="UP000663828"/>
    </source>
</evidence>
<evidence type="ECO:0000256" key="2">
    <source>
        <dbReference type="ARBA" id="ARBA00023242"/>
    </source>
</evidence>
<dbReference type="InterPro" id="IPR050863">
    <property type="entry name" value="CenT-Element_Derived"/>
</dbReference>
<evidence type="ECO:0008006" key="9">
    <source>
        <dbReference type="Google" id="ProtNLM"/>
    </source>
</evidence>
<dbReference type="GO" id="GO:0005634">
    <property type="term" value="C:nucleus"/>
    <property type="evidence" value="ECO:0007669"/>
    <property type="project" value="TreeGrafter"/>
</dbReference>
<dbReference type="PANTHER" id="PTHR19303:SF73">
    <property type="entry name" value="PROTEIN PDC2"/>
    <property type="match status" value="1"/>
</dbReference>
<dbReference type="InterPro" id="IPR009057">
    <property type="entry name" value="Homeodomain-like_sf"/>
</dbReference>
<dbReference type="InterPro" id="IPR007889">
    <property type="entry name" value="HTH_Psq"/>
</dbReference>
<keyword evidence="2" id="KW-0539">Nucleus</keyword>
<dbReference type="Pfam" id="PF04218">
    <property type="entry name" value="CENP-B_N"/>
    <property type="match status" value="1"/>
</dbReference>
<evidence type="ECO:0000259" key="3">
    <source>
        <dbReference type="Pfam" id="PF03221"/>
    </source>
</evidence>
<feature type="domain" description="HTH psq-type" evidence="4">
    <location>
        <begin position="4"/>
        <end position="46"/>
    </location>
</feature>
<dbReference type="GO" id="GO:0003677">
    <property type="term" value="F:DNA binding"/>
    <property type="evidence" value="ECO:0007669"/>
    <property type="project" value="UniProtKB-KW"/>
</dbReference>
<evidence type="ECO:0000259" key="4">
    <source>
        <dbReference type="Pfam" id="PF04218"/>
    </source>
</evidence>
<keyword evidence="1" id="KW-0238">DNA-binding</keyword>
<organism evidence="6 8">
    <name type="scientific">Adineta ricciae</name>
    <name type="common">Rotifer</name>
    <dbReference type="NCBI Taxonomy" id="249248"/>
    <lineage>
        <taxon>Eukaryota</taxon>
        <taxon>Metazoa</taxon>
        <taxon>Spiralia</taxon>
        <taxon>Gnathifera</taxon>
        <taxon>Rotifera</taxon>
        <taxon>Eurotatoria</taxon>
        <taxon>Bdelloidea</taxon>
        <taxon>Adinetida</taxon>
        <taxon>Adinetidae</taxon>
        <taxon>Adineta</taxon>
    </lineage>
</organism>
<dbReference type="EMBL" id="CAJNOR010001104">
    <property type="protein sequence ID" value="CAF1075691.1"/>
    <property type="molecule type" value="Genomic_DNA"/>
</dbReference>
<dbReference type="Gene3D" id="1.10.10.60">
    <property type="entry name" value="Homeodomain-like"/>
    <property type="match status" value="2"/>
</dbReference>
<reference evidence="6" key="1">
    <citation type="submission" date="2021-02" db="EMBL/GenBank/DDBJ databases">
        <authorList>
            <person name="Nowell W R."/>
        </authorList>
    </citation>
    <scope>NUCLEOTIDE SEQUENCE</scope>
</reference>
<feature type="domain" description="HTH CENPB-type" evidence="3">
    <location>
        <begin position="75"/>
        <end position="98"/>
    </location>
</feature>
<dbReference type="Proteomes" id="UP000663828">
    <property type="component" value="Unassembled WGS sequence"/>
</dbReference>
<evidence type="ECO:0000256" key="1">
    <source>
        <dbReference type="ARBA" id="ARBA00023125"/>
    </source>
</evidence>
<dbReference type="Proteomes" id="UP000663852">
    <property type="component" value="Unassembled WGS sequence"/>
</dbReference>
<evidence type="ECO:0000313" key="8">
    <source>
        <dbReference type="Proteomes" id="UP000663852"/>
    </source>
</evidence>
<dbReference type="SUPFAM" id="SSF46689">
    <property type="entry name" value="Homeodomain-like"/>
    <property type="match status" value="2"/>
</dbReference>
<evidence type="ECO:0000313" key="6">
    <source>
        <dbReference type="EMBL" id="CAF1487554.1"/>
    </source>
</evidence>
<evidence type="ECO:0000313" key="5">
    <source>
        <dbReference type="EMBL" id="CAF1075691.1"/>
    </source>
</evidence>
<proteinExistence type="predicted"/>
<dbReference type="OrthoDB" id="9909311at2759"/>
<dbReference type="Pfam" id="PF03221">
    <property type="entry name" value="HTH_Tnp_Tc5"/>
    <property type="match status" value="1"/>
</dbReference>
<dbReference type="AlphaFoldDB" id="A0A815S8F6"/>
<comment type="caution">
    <text evidence="6">The sequence shown here is derived from an EMBL/GenBank/DDBJ whole genome shotgun (WGS) entry which is preliminary data.</text>
</comment>
<sequence>MAARRGLTLAEKVELIRKNEQNISYRKLADDYNILIGSVSNIVKRKIEYIDNYEQNENSDKKRNLRNEFSQQLCGSNADDFKASNGWLEKFRKRHGIKY</sequence>
<protein>
    <recommendedName>
        <fullName evidence="9">HTH CENPB-type domain-containing protein</fullName>
    </recommendedName>
</protein>